<dbReference type="EMBL" id="JAMKBJ010000006">
    <property type="protein sequence ID" value="MCZ8537335.1"/>
    <property type="molecule type" value="Genomic_DNA"/>
</dbReference>
<organism evidence="1 2">
    <name type="scientific">Paenisporosarcina quisquiliarum</name>
    <dbReference type="NCBI Taxonomy" id="365346"/>
    <lineage>
        <taxon>Bacteria</taxon>
        <taxon>Bacillati</taxon>
        <taxon>Bacillota</taxon>
        <taxon>Bacilli</taxon>
        <taxon>Bacillales</taxon>
        <taxon>Caryophanaceae</taxon>
        <taxon>Paenisporosarcina</taxon>
    </lineage>
</organism>
<gene>
    <name evidence="1" type="ORF">M9R32_09100</name>
</gene>
<evidence type="ECO:0008006" key="3">
    <source>
        <dbReference type="Google" id="ProtNLM"/>
    </source>
</evidence>
<name>A0A9X3LG17_9BACL</name>
<dbReference type="RefSeq" id="WP_269926428.1">
    <property type="nucleotide sequence ID" value="NZ_JAMKBJ010000006.1"/>
</dbReference>
<proteinExistence type="predicted"/>
<protein>
    <recommendedName>
        <fullName evidence="3">Pectate lyase superfamily protein</fullName>
    </recommendedName>
</protein>
<dbReference type="Proteomes" id="UP001152173">
    <property type="component" value="Unassembled WGS sequence"/>
</dbReference>
<sequence length="302" mass="33472">MADFPIVLVDDFQGATDSIKIQAAINFAETNNQKVVVSGNRTYTLNAPIVIKKGVELQASRATHYTVQGNFRVFELQQNASLVGGFITINSSSYNSDVIFLDGKYQYEKTRVKDLYLTNWSGKNGGTAIKLYAGANGSKIQYINFENISISRFSKGIFLQAVKPATGEAWVNANRFDKITIDGCTDMIVLDSSKQPPNECSGNVFTNLQIQPSSNTNKLFTITGTENQFEGMSWDLHFIKHTNPVVEFKAASAGNQFRILLPYNRIVNNGDHNNSIGRDIIPLTTSDPKNPTIGQIWLRVDL</sequence>
<dbReference type="InterPro" id="IPR011050">
    <property type="entry name" value="Pectin_lyase_fold/virulence"/>
</dbReference>
<evidence type="ECO:0000313" key="2">
    <source>
        <dbReference type="Proteomes" id="UP001152173"/>
    </source>
</evidence>
<dbReference type="Gene3D" id="2.160.20.10">
    <property type="entry name" value="Single-stranded right-handed beta-helix, Pectin lyase-like"/>
    <property type="match status" value="1"/>
</dbReference>
<dbReference type="SUPFAM" id="SSF51126">
    <property type="entry name" value="Pectin lyase-like"/>
    <property type="match status" value="1"/>
</dbReference>
<accession>A0A9X3LG17</accession>
<dbReference type="InterPro" id="IPR012334">
    <property type="entry name" value="Pectin_lyas_fold"/>
</dbReference>
<comment type="caution">
    <text evidence="1">The sequence shown here is derived from an EMBL/GenBank/DDBJ whole genome shotgun (WGS) entry which is preliminary data.</text>
</comment>
<evidence type="ECO:0000313" key="1">
    <source>
        <dbReference type="EMBL" id="MCZ8537335.1"/>
    </source>
</evidence>
<keyword evidence="2" id="KW-1185">Reference proteome</keyword>
<reference evidence="1" key="1">
    <citation type="submission" date="2022-05" db="EMBL/GenBank/DDBJ databases">
        <authorList>
            <person name="Colautti A."/>
            <person name="Iacumin L."/>
        </authorList>
    </citation>
    <scope>NUCLEOTIDE SEQUENCE</scope>
    <source>
        <strain evidence="1">SK 55</strain>
    </source>
</reference>
<dbReference type="AlphaFoldDB" id="A0A9X3LG17"/>